<dbReference type="KEGG" id="fri:FraEuI1c_4766"/>
<dbReference type="Gene3D" id="3.40.50.10540">
    <property type="entry name" value="Crotonobetainyl-coa:carnitine coa-transferase, domain 1"/>
    <property type="match status" value="2"/>
</dbReference>
<dbReference type="Proteomes" id="UP000002484">
    <property type="component" value="Chromosome"/>
</dbReference>
<dbReference type="InterPro" id="IPR044855">
    <property type="entry name" value="CoA-Trfase_III_dom3_sf"/>
</dbReference>
<dbReference type="SUPFAM" id="SSF89796">
    <property type="entry name" value="CoA-transferase family III (CaiB/BaiF)"/>
    <property type="match status" value="2"/>
</dbReference>
<sequence length="820" mass="84887">MATVAAGPGDGLPAGERPAALAGVRVLEASVTRAGRIAGMLLADLGAQVVRADLATAGGPTAGGSTLAPSAYAGGSEPVLPEDLWWDRGKRIVRMGPADAARLAGGADVLLVDQTPARLAALGLTAAELASGYPRLCPVWLPPYGEHGEWAEVAEDPLLLAALGGVAARNPATWDCPVAPVTATTTHLHGALGAAAAIAALLGRRRDGGRGHGVTVSGLDAAAAQLGMMTQVGLDVPVVRGSKTTGKGVPYWRNYQTSDGRWLYLAALVPEIFIRALDAMDRMDVLVQPGVDGDWNRLQVWEQGGKLVVDELVAEFRRRPLAEWLELFAAHDVPCAPIARRAEWAGRDIVAANHAFVRREHPEVGPVTLPGFPVDLTRTPAVPGAFPVPEDLPAGGELWPDAQPGQDGPATDEAPSAGRLPLSGIRVVDLSSYLAGPLIGEILADWGADVVKVEPPDGDPFRVFPMSVLVASQHKRSVALDIGAPGGADVLLRLLRGADLFVENMRPGRMERAGLTPERVLAGNPGLVRCSVSAYGHAGEYADAPGFDPVFQALSGLADAQGGDDDPVLTPIPLNDTGTGVLGALSALAALYARGRDGAGDRLYLSLANTATFLQSPEFTDYAGRPPAPRGRADFPGPTAGHRYYQCADGWLAVAAITAAQVAGLVDAAGLPAGLPGGAEGGDDELAAALAAALAHRSVRDTAGALAARGIPAVPVTLEDEHVEAPHLVANRFTHVVADPRYGRFHIARGYGTWVQDAGRPPARTVLVGHDTRLVLAEAGFPPAEIESLLAAKVVAGIVLRDVPAGEPWGPPAPPAARRS</sequence>
<name>E3IZI6_PSEI1</name>
<dbReference type="PANTHER" id="PTHR48228:SF7">
    <property type="entry name" value="FATTY ACYL-COA TRANSFERASE RV3272-RELATED"/>
    <property type="match status" value="1"/>
</dbReference>
<dbReference type="Gene3D" id="3.30.1540.10">
    <property type="entry name" value="formyl-coa transferase, domain 3"/>
    <property type="match status" value="2"/>
</dbReference>
<dbReference type="OrthoDB" id="9797653at2"/>
<organism evidence="2 3">
    <name type="scientific">Pseudofrankia inefficax (strain DSM 45817 / CECT 9037 / DDB 130130 / EuI1c)</name>
    <name type="common">Frankia inefficax</name>
    <dbReference type="NCBI Taxonomy" id="298654"/>
    <lineage>
        <taxon>Bacteria</taxon>
        <taxon>Bacillati</taxon>
        <taxon>Actinomycetota</taxon>
        <taxon>Actinomycetes</taxon>
        <taxon>Frankiales</taxon>
        <taxon>Frankiaceae</taxon>
        <taxon>Pseudofrankia</taxon>
    </lineage>
</organism>
<dbReference type="eggNOG" id="COG1804">
    <property type="taxonomic scope" value="Bacteria"/>
</dbReference>
<accession>E3IZI6</accession>
<dbReference type="InterPro" id="IPR023606">
    <property type="entry name" value="CoA-Trfase_III_dom_1_sf"/>
</dbReference>
<dbReference type="PANTHER" id="PTHR48228">
    <property type="entry name" value="SUCCINYL-COA--D-CITRAMALATE COA-TRANSFERASE"/>
    <property type="match status" value="1"/>
</dbReference>
<feature type="region of interest" description="Disordered" evidence="1">
    <location>
        <begin position="393"/>
        <end position="417"/>
    </location>
</feature>
<dbReference type="InterPro" id="IPR050509">
    <property type="entry name" value="CoA-transferase_III"/>
</dbReference>
<dbReference type="HOGENOM" id="CLU_010587_2_1_11"/>
<keyword evidence="3" id="KW-1185">Reference proteome</keyword>
<dbReference type="EMBL" id="CP002299">
    <property type="protein sequence ID" value="ADP82756.1"/>
    <property type="molecule type" value="Genomic_DNA"/>
</dbReference>
<dbReference type="STRING" id="298654.FraEuI1c_4766"/>
<dbReference type="GO" id="GO:0003824">
    <property type="term" value="F:catalytic activity"/>
    <property type="evidence" value="ECO:0007669"/>
    <property type="project" value="InterPro"/>
</dbReference>
<dbReference type="RefSeq" id="WP_013425874.1">
    <property type="nucleotide sequence ID" value="NC_014666.1"/>
</dbReference>
<evidence type="ECO:0000313" key="3">
    <source>
        <dbReference type="Proteomes" id="UP000002484"/>
    </source>
</evidence>
<dbReference type="InterPro" id="IPR003673">
    <property type="entry name" value="CoA-Trfase_fam_III"/>
</dbReference>
<dbReference type="AlphaFoldDB" id="E3IZI6"/>
<evidence type="ECO:0000313" key="2">
    <source>
        <dbReference type="EMBL" id="ADP82756.1"/>
    </source>
</evidence>
<protein>
    <submittedName>
        <fullName evidence="2">L-carnitine dehydratase/bile acid-inducible protein F</fullName>
    </submittedName>
</protein>
<gene>
    <name evidence="2" type="ordered locus">FraEuI1c_4766</name>
</gene>
<reference evidence="2 3" key="1">
    <citation type="submission" date="2010-10" db="EMBL/GenBank/DDBJ databases">
        <title>Complete sequence of Frankia sp. EuI1c.</title>
        <authorList>
            <consortium name="US DOE Joint Genome Institute"/>
            <person name="Lucas S."/>
            <person name="Copeland A."/>
            <person name="Lapidus A."/>
            <person name="Cheng J.-F."/>
            <person name="Bruce D."/>
            <person name="Goodwin L."/>
            <person name="Pitluck S."/>
            <person name="Chertkov O."/>
            <person name="Detter J.C."/>
            <person name="Han C."/>
            <person name="Tapia R."/>
            <person name="Land M."/>
            <person name="Hauser L."/>
            <person name="Jeffries C."/>
            <person name="Kyrpides N."/>
            <person name="Ivanova N."/>
            <person name="Mikhailova N."/>
            <person name="Beauchemin N."/>
            <person name="Sen A."/>
            <person name="Sur S.A."/>
            <person name="Gtari M."/>
            <person name="Wall L."/>
            <person name="Tisa L."/>
            <person name="Woyke T."/>
        </authorList>
    </citation>
    <scope>NUCLEOTIDE SEQUENCE [LARGE SCALE GENOMIC DNA]</scope>
    <source>
        <strain evidence="3">DSM 45817 / CECT 9037 / EuI1c</strain>
    </source>
</reference>
<evidence type="ECO:0000256" key="1">
    <source>
        <dbReference type="SAM" id="MobiDB-lite"/>
    </source>
</evidence>
<proteinExistence type="predicted"/>
<dbReference type="InParanoid" id="E3IZI6"/>
<dbReference type="Pfam" id="PF02515">
    <property type="entry name" value="CoA_transf_3"/>
    <property type="match status" value="2"/>
</dbReference>